<comment type="subcellular location">
    <subcellularLocation>
        <location evidence="6">Nucleus</location>
    </subcellularLocation>
</comment>
<dbReference type="Proteomes" id="UP000027195">
    <property type="component" value="Unassembled WGS sequence"/>
</dbReference>
<keyword evidence="6" id="KW-0378">Hydrolase</keyword>
<dbReference type="GO" id="GO:0005634">
    <property type="term" value="C:nucleus"/>
    <property type="evidence" value="ECO:0007669"/>
    <property type="project" value="UniProtKB-SubCell"/>
</dbReference>
<dbReference type="GO" id="GO:0005829">
    <property type="term" value="C:cytosol"/>
    <property type="evidence" value="ECO:0007669"/>
    <property type="project" value="TreeGrafter"/>
</dbReference>
<dbReference type="PANTHER" id="PTHR12395:SF9">
    <property type="entry name" value="DECAPPING AND EXORIBONUCLEASE PROTEIN"/>
    <property type="match status" value="1"/>
</dbReference>
<organism evidence="9 10">
    <name type="scientific">Botryobasidium botryosum (strain FD-172 SS1)</name>
    <dbReference type="NCBI Taxonomy" id="930990"/>
    <lineage>
        <taxon>Eukaryota</taxon>
        <taxon>Fungi</taxon>
        <taxon>Dikarya</taxon>
        <taxon>Basidiomycota</taxon>
        <taxon>Agaricomycotina</taxon>
        <taxon>Agaricomycetes</taxon>
        <taxon>Cantharellales</taxon>
        <taxon>Botryobasidiaceae</taxon>
        <taxon>Botryobasidium</taxon>
    </lineage>
</organism>
<dbReference type="OrthoDB" id="5853397at2759"/>
<sequence>MSRVTSLLNPSPGSSAPAPPSTRNDEQYSFPIPPRVPSEPLPLQRPKCLLTFSYNANHELEFNNSAMKYFSPPPAQADLNWGYDRWVHKEEGIVRLDSLLQATLRDEARYEAGRAHLVTWRGIMTKIMMAPYEERDSWDLNLMYLNGTMYLEENLTEQQIQAKGTMTAEHRTMSYYGYAFESYCTSSSPSADSQAPNTHPEAPPGWGGDVNTNVQWCQIVKTKLNSHRLILGGEVDCVRDSYNGTTENFVELKTSLVIKTKPDRVRFEKKLLKFWAQSFLLGVPEILVGYRFRSGIVEYTESFRTLDIPQIVRGKGAHAWDAGVCLNFADAFLNFLDGIIATSTNDPRLPLWRISFLPRKGIMVRRLHNRKEVLDVQGGGDSDRVGILPTWFWNHATGTSNNSEN</sequence>
<dbReference type="GO" id="GO:0000956">
    <property type="term" value="P:nuclear-transcribed mRNA catabolic process"/>
    <property type="evidence" value="ECO:0007669"/>
    <property type="project" value="TreeGrafter"/>
</dbReference>
<comment type="catalytic activity">
    <reaction evidence="3">
        <text>a 5'-end (N(7)-methyl 5'-triphosphoguanosine)-ribonucleoside-ribonucleotide in mRNA + H2O = a (N(7)-methyl 5'-triphosphoguanosine)-nucleoside + a 5'-end phospho-ribonucleoside in mRNA + H(+)</text>
        <dbReference type="Rhea" id="RHEA:66928"/>
        <dbReference type="Rhea" id="RHEA-COMP:15692"/>
        <dbReference type="Rhea" id="RHEA-COMP:17313"/>
        <dbReference type="ChEBI" id="CHEBI:15377"/>
        <dbReference type="ChEBI" id="CHEBI:15378"/>
        <dbReference type="ChEBI" id="CHEBI:138282"/>
        <dbReference type="ChEBI" id="CHEBI:172876"/>
        <dbReference type="ChEBI" id="CHEBI:172877"/>
    </reaction>
    <physiologicalReaction direction="left-to-right" evidence="3">
        <dbReference type="Rhea" id="RHEA:66929"/>
    </physiologicalReaction>
</comment>
<keyword evidence="6" id="KW-0479">Metal-binding</keyword>
<dbReference type="HOGENOM" id="CLU_024877_1_2_1"/>
<keyword evidence="6" id="KW-0539">Nucleus</keyword>
<feature type="region of interest" description="Disordered" evidence="7">
    <location>
        <begin position="1"/>
        <end position="39"/>
    </location>
</feature>
<proteinExistence type="inferred from homology"/>
<evidence type="ECO:0000256" key="5">
    <source>
        <dbReference type="ARBA" id="ARBA00048124"/>
    </source>
</evidence>
<evidence type="ECO:0000256" key="7">
    <source>
        <dbReference type="SAM" id="MobiDB-lite"/>
    </source>
</evidence>
<dbReference type="STRING" id="930990.A0A067MTT0"/>
<accession>A0A067MTT0</accession>
<dbReference type="GO" id="GO:0110155">
    <property type="term" value="P:NAD-cap decapping"/>
    <property type="evidence" value="ECO:0007669"/>
    <property type="project" value="TreeGrafter"/>
</dbReference>
<evidence type="ECO:0000256" key="6">
    <source>
        <dbReference type="RuleBase" id="RU367113"/>
    </source>
</evidence>
<dbReference type="FunCoup" id="A0A067MTT0">
    <property type="interactions" value="246"/>
</dbReference>
<name>A0A067MTT0_BOTB1</name>
<evidence type="ECO:0000256" key="3">
    <source>
        <dbReference type="ARBA" id="ARBA00044676"/>
    </source>
</evidence>
<evidence type="ECO:0000259" key="8">
    <source>
        <dbReference type="Pfam" id="PF08652"/>
    </source>
</evidence>
<dbReference type="EC" id="3.6.1.-" evidence="6"/>
<keyword evidence="10" id="KW-1185">Reference proteome</keyword>
<protein>
    <recommendedName>
        <fullName evidence="6">Decapping nuclease</fullName>
        <ecNumber evidence="6">3.6.1.-</ecNumber>
    </recommendedName>
</protein>
<feature type="domain" description="RAI1-like" evidence="8">
    <location>
        <begin position="44"/>
        <end position="393"/>
    </location>
</feature>
<dbReference type="GO" id="GO:0003723">
    <property type="term" value="F:RNA binding"/>
    <property type="evidence" value="ECO:0007669"/>
    <property type="project" value="UniProtKB-KW"/>
</dbReference>
<dbReference type="InterPro" id="IPR039039">
    <property type="entry name" value="RAI1-like_fam"/>
</dbReference>
<comment type="catalytic activity">
    <reaction evidence="4">
        <text>a 5'-end triphospho-ribonucleoside in mRNA + H2O = a 5'-end phospho-ribonucleoside in mRNA + diphosphate + H(+)</text>
        <dbReference type="Rhea" id="RHEA:78683"/>
        <dbReference type="Rhea" id="RHEA-COMP:15692"/>
        <dbReference type="Rhea" id="RHEA-COMP:17164"/>
        <dbReference type="ChEBI" id="CHEBI:15377"/>
        <dbReference type="ChEBI" id="CHEBI:15378"/>
        <dbReference type="ChEBI" id="CHEBI:33019"/>
        <dbReference type="ChEBI" id="CHEBI:138282"/>
        <dbReference type="ChEBI" id="CHEBI:167618"/>
    </reaction>
    <physiologicalReaction direction="left-to-right" evidence="4">
        <dbReference type="Rhea" id="RHEA:78684"/>
    </physiologicalReaction>
</comment>
<evidence type="ECO:0000256" key="1">
    <source>
        <dbReference type="ARBA" id="ARBA00001968"/>
    </source>
</evidence>
<keyword evidence="6" id="KW-0547">Nucleotide-binding</keyword>
<dbReference type="GO" id="GO:0000166">
    <property type="term" value="F:nucleotide binding"/>
    <property type="evidence" value="ECO:0007669"/>
    <property type="project" value="UniProtKB-KW"/>
</dbReference>
<evidence type="ECO:0000256" key="4">
    <source>
        <dbReference type="ARBA" id="ARBA00044692"/>
    </source>
</evidence>
<keyword evidence="6" id="KW-0694">RNA-binding</keyword>
<keyword evidence="6" id="KW-0540">Nuclease</keyword>
<dbReference type="EMBL" id="KL198035">
    <property type="protein sequence ID" value="KDQ14966.1"/>
    <property type="molecule type" value="Genomic_DNA"/>
</dbReference>
<feature type="compositionally biased region" description="Low complexity" evidence="7">
    <location>
        <begin position="1"/>
        <end position="16"/>
    </location>
</feature>
<comment type="similarity">
    <text evidence="2 6">Belongs to the DXO/Dom3Z family.</text>
</comment>
<evidence type="ECO:0000313" key="10">
    <source>
        <dbReference type="Proteomes" id="UP000027195"/>
    </source>
</evidence>
<comment type="function">
    <text evidence="6">Decapping enzyme for NAD-capped RNAs: specifically hydrolyzes the nicotinamide adenine dinucleotide (NAD) cap from a subset of RNAs by removing the entire NAD moiety from the 5'-end of an NAD-capped RNA.</text>
</comment>
<reference evidence="10" key="1">
    <citation type="journal article" date="2014" name="Proc. Natl. Acad. Sci. U.S.A.">
        <title>Extensive sampling of basidiomycete genomes demonstrates inadequacy of the white-rot/brown-rot paradigm for wood decay fungi.</title>
        <authorList>
            <person name="Riley R."/>
            <person name="Salamov A.A."/>
            <person name="Brown D.W."/>
            <person name="Nagy L.G."/>
            <person name="Floudas D."/>
            <person name="Held B.W."/>
            <person name="Levasseur A."/>
            <person name="Lombard V."/>
            <person name="Morin E."/>
            <person name="Otillar R."/>
            <person name="Lindquist E.A."/>
            <person name="Sun H."/>
            <person name="LaButti K.M."/>
            <person name="Schmutz J."/>
            <person name="Jabbour D."/>
            <person name="Luo H."/>
            <person name="Baker S.E."/>
            <person name="Pisabarro A.G."/>
            <person name="Walton J.D."/>
            <person name="Blanchette R.A."/>
            <person name="Henrissat B."/>
            <person name="Martin F."/>
            <person name="Cullen D."/>
            <person name="Hibbett D.S."/>
            <person name="Grigoriev I.V."/>
        </authorList>
    </citation>
    <scope>NUCLEOTIDE SEQUENCE [LARGE SCALE GENOMIC DNA]</scope>
    <source>
        <strain evidence="10">FD-172 SS1</strain>
    </source>
</reference>
<evidence type="ECO:0000313" key="9">
    <source>
        <dbReference type="EMBL" id="KDQ14966.1"/>
    </source>
</evidence>
<dbReference type="GO" id="GO:0046872">
    <property type="term" value="F:metal ion binding"/>
    <property type="evidence" value="ECO:0007669"/>
    <property type="project" value="UniProtKB-KW"/>
</dbReference>
<dbReference type="GO" id="GO:0034353">
    <property type="term" value="F:mRNA 5'-diphosphatase activity"/>
    <property type="evidence" value="ECO:0007669"/>
    <property type="project" value="TreeGrafter"/>
</dbReference>
<dbReference type="Pfam" id="PF08652">
    <property type="entry name" value="RAI1"/>
    <property type="match status" value="1"/>
</dbReference>
<dbReference type="InterPro" id="IPR013961">
    <property type="entry name" value="RAI1"/>
</dbReference>
<comment type="cofactor">
    <cofactor evidence="1 6">
        <name>a divalent metal cation</name>
        <dbReference type="ChEBI" id="CHEBI:60240"/>
    </cofactor>
</comment>
<gene>
    <name evidence="9" type="ORF">BOTBODRAFT_131994</name>
</gene>
<dbReference type="PANTHER" id="PTHR12395">
    <property type="entry name" value="DOM-3 RELATED"/>
    <property type="match status" value="1"/>
</dbReference>
<evidence type="ECO:0000256" key="2">
    <source>
        <dbReference type="ARBA" id="ARBA00006562"/>
    </source>
</evidence>
<dbReference type="GO" id="GO:0004518">
    <property type="term" value="F:nuclease activity"/>
    <property type="evidence" value="ECO:0007669"/>
    <property type="project" value="UniProtKB-KW"/>
</dbReference>
<comment type="catalytic activity">
    <reaction evidence="5">
        <text>a 5'-end NAD(+)-phospho-ribonucleoside in mRNA + H2O = a 5'-end phospho-ribonucleoside in mRNA + NAD(+) + H(+)</text>
        <dbReference type="Rhea" id="RHEA:60880"/>
        <dbReference type="Rhea" id="RHEA-COMP:15692"/>
        <dbReference type="Rhea" id="RHEA-COMP:15698"/>
        <dbReference type="ChEBI" id="CHEBI:15377"/>
        <dbReference type="ChEBI" id="CHEBI:15378"/>
        <dbReference type="ChEBI" id="CHEBI:57540"/>
        <dbReference type="ChEBI" id="CHEBI:138282"/>
        <dbReference type="ChEBI" id="CHEBI:144029"/>
    </reaction>
    <physiologicalReaction direction="left-to-right" evidence="5">
        <dbReference type="Rhea" id="RHEA:60881"/>
    </physiologicalReaction>
</comment>
<dbReference type="AlphaFoldDB" id="A0A067MTT0"/>
<dbReference type="InParanoid" id="A0A067MTT0"/>